<evidence type="ECO:0000313" key="2">
    <source>
        <dbReference type="EMBL" id="RYP83636.1"/>
    </source>
</evidence>
<organism evidence="2 3">
    <name type="scientific">Nocardioides guangzhouensis</name>
    <dbReference type="NCBI Taxonomy" id="2497878"/>
    <lineage>
        <taxon>Bacteria</taxon>
        <taxon>Bacillati</taxon>
        <taxon>Actinomycetota</taxon>
        <taxon>Actinomycetes</taxon>
        <taxon>Propionibacteriales</taxon>
        <taxon>Nocardioidaceae</taxon>
        <taxon>Nocardioides</taxon>
    </lineage>
</organism>
<evidence type="ECO:0000256" key="1">
    <source>
        <dbReference type="SAM" id="MobiDB-lite"/>
    </source>
</evidence>
<dbReference type="Proteomes" id="UP000295198">
    <property type="component" value="Unassembled WGS sequence"/>
</dbReference>
<evidence type="ECO:0000313" key="3">
    <source>
        <dbReference type="Proteomes" id="UP000295198"/>
    </source>
</evidence>
<name>A0A4Q4Z907_9ACTN</name>
<comment type="caution">
    <text evidence="2">The sequence shown here is derived from an EMBL/GenBank/DDBJ whole genome shotgun (WGS) entry which is preliminary data.</text>
</comment>
<dbReference type="EMBL" id="SDKM01000031">
    <property type="protein sequence ID" value="RYP83636.1"/>
    <property type="molecule type" value="Genomic_DNA"/>
</dbReference>
<dbReference type="GO" id="GO:0031412">
    <property type="term" value="P:gas vesicle organization"/>
    <property type="evidence" value="ECO:0007669"/>
    <property type="project" value="InterPro"/>
</dbReference>
<dbReference type="OrthoDB" id="163447at2"/>
<dbReference type="Pfam" id="PF05800">
    <property type="entry name" value="GvpO"/>
    <property type="match status" value="1"/>
</dbReference>
<gene>
    <name evidence="2" type="ORF">EKO23_18670</name>
</gene>
<keyword evidence="3" id="KW-1185">Reference proteome</keyword>
<dbReference type="RefSeq" id="WP_134719642.1">
    <property type="nucleotide sequence ID" value="NZ_SDKM01000031.1"/>
</dbReference>
<dbReference type="AlphaFoldDB" id="A0A4Q4Z907"/>
<sequence>MTTSRTRKTSSGGQSTTSEAGSSDSGDTGSGTGAKKTTKRTSSSSSRKRASAPRAEARPRLKGPQAAAEGSRQLLELTGKDVEGVTALERTDDGWKVQVEVLELSRIPATTDVLALYELEVDEQGSLDAYRRLRRYVRGTPGEE</sequence>
<feature type="region of interest" description="Disordered" evidence="1">
    <location>
        <begin position="1"/>
        <end position="75"/>
    </location>
</feature>
<feature type="compositionally biased region" description="Low complexity" evidence="1">
    <location>
        <begin position="9"/>
        <end position="27"/>
    </location>
</feature>
<dbReference type="InterPro" id="IPR008634">
    <property type="entry name" value="Gas-vesicle_GvpO"/>
</dbReference>
<protein>
    <submittedName>
        <fullName evidence="2">Gas vesicle protein</fullName>
    </submittedName>
</protein>
<proteinExistence type="predicted"/>
<accession>A0A4Q4Z907</accession>
<reference evidence="2 3" key="1">
    <citation type="submission" date="2019-01" db="EMBL/GenBank/DDBJ databases">
        <title>Nocardioides guangzhouensis sp. nov., an actinobacterium isolated from soil.</title>
        <authorList>
            <person name="Fu Y."/>
            <person name="Cai Y."/>
            <person name="Lin Z."/>
            <person name="Chen P."/>
        </authorList>
    </citation>
    <scope>NUCLEOTIDE SEQUENCE [LARGE SCALE GENOMIC DNA]</scope>
    <source>
        <strain evidence="2 3">130</strain>
    </source>
</reference>